<feature type="compositionally biased region" description="Polar residues" evidence="1">
    <location>
        <begin position="125"/>
        <end position="137"/>
    </location>
</feature>
<evidence type="ECO:0000313" key="2">
    <source>
        <dbReference type="EMBL" id="TRM63697.1"/>
    </source>
</evidence>
<feature type="compositionally biased region" description="Low complexity" evidence="1">
    <location>
        <begin position="146"/>
        <end position="158"/>
    </location>
</feature>
<comment type="caution">
    <text evidence="2">The sequence shown here is derived from an EMBL/GenBank/DDBJ whole genome shotgun (WGS) entry which is preliminary data.</text>
</comment>
<feature type="region of interest" description="Disordered" evidence="1">
    <location>
        <begin position="269"/>
        <end position="292"/>
    </location>
</feature>
<accession>A0A550CFW3</accession>
<feature type="compositionally biased region" description="Polar residues" evidence="1">
    <location>
        <begin position="277"/>
        <end position="291"/>
    </location>
</feature>
<feature type="compositionally biased region" description="Basic and acidic residues" evidence="1">
    <location>
        <begin position="167"/>
        <end position="178"/>
    </location>
</feature>
<feature type="compositionally biased region" description="Polar residues" evidence="1">
    <location>
        <begin position="103"/>
        <end position="116"/>
    </location>
</feature>
<protein>
    <submittedName>
        <fullName evidence="2">Uncharacterized protein</fullName>
    </submittedName>
</protein>
<reference evidence="2 3" key="1">
    <citation type="journal article" date="2019" name="New Phytol.">
        <title>Comparative genomics reveals unique wood-decay strategies and fruiting body development in the Schizophyllaceae.</title>
        <authorList>
            <person name="Almasi E."/>
            <person name="Sahu N."/>
            <person name="Krizsan K."/>
            <person name="Balint B."/>
            <person name="Kovacs G.M."/>
            <person name="Kiss B."/>
            <person name="Cseklye J."/>
            <person name="Drula E."/>
            <person name="Henrissat B."/>
            <person name="Nagy I."/>
            <person name="Chovatia M."/>
            <person name="Adam C."/>
            <person name="LaButti K."/>
            <person name="Lipzen A."/>
            <person name="Riley R."/>
            <person name="Grigoriev I.V."/>
            <person name="Nagy L.G."/>
        </authorList>
    </citation>
    <scope>NUCLEOTIDE SEQUENCE [LARGE SCALE GENOMIC DNA]</scope>
    <source>
        <strain evidence="2 3">NL-1724</strain>
    </source>
</reference>
<dbReference type="Proteomes" id="UP000320762">
    <property type="component" value="Unassembled WGS sequence"/>
</dbReference>
<proteinExistence type="predicted"/>
<evidence type="ECO:0000313" key="3">
    <source>
        <dbReference type="Proteomes" id="UP000320762"/>
    </source>
</evidence>
<evidence type="ECO:0000256" key="1">
    <source>
        <dbReference type="SAM" id="MobiDB-lite"/>
    </source>
</evidence>
<dbReference type="OrthoDB" id="8062037at2759"/>
<name>A0A550CFW3_9AGAR</name>
<sequence>MAHRTAIAARISPYPRSLVPQATDGTADSRKAKRAAKRREALAGRPVPRPVEEPRFNVGPKRTAGSASSTRRTRRTGIPGRDMSGSLSTDEDYPDYPPPSFQEAMQASQIPSTSGHIQPRACSQVDASLSMSTQSFHSAAERRVESPPLDSPLSDNSSTESLQILDEDGRSRTPECRSCRCGSTRRLDDSDLRREVSIEHPPSNSPAPLTPEVSPTPTKKSHLWLAPLRTLIPSRLNSSRTDLLSPTSASAPVTPSAPSVRHNLFETASVPAPKTPTPSSNRTPLSPVSSHSFRKDNLFSRRLFSKQREAVTPAPSVMDVESPVEDNWIVVDRDEACEEPEDPRASSDSVNAGMEVMQPQVVRRPAPPRIRTDFSSRTVQANEYYAPAQATLTPAVYSSTTPGLTAMTSTPTMTPALATPTTATYMTAVSSLAPIRPSCNQEMHRPLATRRSTRRVVDSTFAPVEDSEAYWRNERMHGRVPEGVLIDLDHEE</sequence>
<organism evidence="2 3">
    <name type="scientific">Schizophyllum amplum</name>
    <dbReference type="NCBI Taxonomy" id="97359"/>
    <lineage>
        <taxon>Eukaryota</taxon>
        <taxon>Fungi</taxon>
        <taxon>Dikarya</taxon>
        <taxon>Basidiomycota</taxon>
        <taxon>Agaricomycotina</taxon>
        <taxon>Agaricomycetes</taxon>
        <taxon>Agaricomycetidae</taxon>
        <taxon>Agaricales</taxon>
        <taxon>Schizophyllaceae</taxon>
        <taxon>Schizophyllum</taxon>
    </lineage>
</organism>
<feature type="compositionally biased region" description="Basic and acidic residues" evidence="1">
    <location>
        <begin position="185"/>
        <end position="198"/>
    </location>
</feature>
<dbReference type="EMBL" id="VDMD01000009">
    <property type="protein sequence ID" value="TRM63697.1"/>
    <property type="molecule type" value="Genomic_DNA"/>
</dbReference>
<gene>
    <name evidence="2" type="ORF">BD626DRAFT_402125</name>
</gene>
<feature type="region of interest" description="Disordered" evidence="1">
    <location>
        <begin position="1"/>
        <end position="220"/>
    </location>
</feature>
<keyword evidence="3" id="KW-1185">Reference proteome</keyword>
<dbReference type="AlphaFoldDB" id="A0A550CFW3"/>